<organism evidence="1 2">
    <name type="scientific">Microcystis aeruginosa Ma_OC_H_19870700_S124</name>
    <dbReference type="NCBI Taxonomy" id="2486262"/>
    <lineage>
        <taxon>Bacteria</taxon>
        <taxon>Bacillati</taxon>
        <taxon>Cyanobacteriota</taxon>
        <taxon>Cyanophyceae</taxon>
        <taxon>Oscillatoriophycideae</taxon>
        <taxon>Chroococcales</taxon>
        <taxon>Microcystaceae</taxon>
        <taxon>Microcystis</taxon>
    </lineage>
</organism>
<sequence>MAQVFTHSYVQNLQSNLSIKIGQDFGSTHKTPTEHQDYYFQLLIFEELKNPPKLVYGTKKNLKNNFKMKEDFPTPGVEIEQDFLPKRQDDDDSSIPFEYGSMIHWLLQTRKLSQMIAYSWVNPESILDNETKTRVSLVKKILDFASMELEIQCVTNNGIEDCKNGLDDLPNKIPGIKLFSHGKEPHSSFLISPDHISFEFIALALLLCGQAFYKTKINEEPEYVRIWEPIADIRQLIMELGIGVSWDTFYGTVTDLSEVGKKSQNPYKKAMIPYPPRPSEFSLSQEDIKNWAEAPDKDGQYPFYPPETTASNEWDTQFVNPPTPYIPLSCV</sequence>
<protein>
    <submittedName>
        <fullName evidence="1">Uncharacterized protein</fullName>
    </submittedName>
</protein>
<dbReference type="EMBL" id="SFBR01000006">
    <property type="protein sequence ID" value="TRT90700.1"/>
    <property type="molecule type" value="Genomic_DNA"/>
</dbReference>
<comment type="caution">
    <text evidence="1">The sequence shown here is derived from an EMBL/GenBank/DDBJ whole genome shotgun (WGS) entry which is preliminary data.</text>
</comment>
<dbReference type="Proteomes" id="UP000316280">
    <property type="component" value="Unassembled WGS sequence"/>
</dbReference>
<evidence type="ECO:0000313" key="1">
    <source>
        <dbReference type="EMBL" id="TRT90700.1"/>
    </source>
</evidence>
<accession>A0A552AYZ7</accession>
<name>A0A552AYZ7_MICAE</name>
<proteinExistence type="predicted"/>
<dbReference type="AlphaFoldDB" id="A0A552AYZ7"/>
<gene>
    <name evidence="1" type="ORF">EWV63_00380</name>
</gene>
<evidence type="ECO:0000313" key="2">
    <source>
        <dbReference type="Proteomes" id="UP000316280"/>
    </source>
</evidence>
<reference evidence="1 2" key="1">
    <citation type="submission" date="2019-01" db="EMBL/GenBank/DDBJ databases">
        <title>Coherence of Microcystis species and biogeography revealed through population genomics.</title>
        <authorList>
            <person name="Perez-Carrascal O.M."/>
            <person name="Terrat Y."/>
            <person name="Giani A."/>
            <person name="Fortin N."/>
            <person name="Tromas N."/>
            <person name="Shapiro B.J."/>
        </authorList>
    </citation>
    <scope>NUCLEOTIDE SEQUENCE [LARGE SCALE GENOMIC DNA]</scope>
    <source>
        <strain evidence="1">Ma_OC_H_19870700_S124</strain>
    </source>
</reference>